<keyword evidence="1" id="KW-0539">Nucleus</keyword>
<accession>A0A016WSP1</accession>
<dbReference type="AlphaFoldDB" id="A0A016WSP1"/>
<dbReference type="Pfam" id="PF08711">
    <property type="entry name" value="Med26"/>
    <property type="match status" value="1"/>
</dbReference>
<dbReference type="InterPro" id="IPR035441">
    <property type="entry name" value="TFIIS/LEDGF_dom_sf"/>
</dbReference>
<evidence type="ECO:0000313" key="4">
    <source>
        <dbReference type="EMBL" id="EYC42849.1"/>
    </source>
</evidence>
<dbReference type="EMBL" id="JARK01000115">
    <property type="protein sequence ID" value="EYC42849.1"/>
    <property type="molecule type" value="Genomic_DNA"/>
</dbReference>
<dbReference type="SUPFAM" id="SSF47676">
    <property type="entry name" value="Conserved domain common to transcription factors TFIIS, elongin A, CRSP70"/>
    <property type="match status" value="1"/>
</dbReference>
<proteinExistence type="predicted"/>
<dbReference type="PANTHER" id="PTHR15141">
    <property type="entry name" value="TRANSCRIPTION ELONGATION FACTOR B POLYPEPTIDE 3"/>
    <property type="match status" value="1"/>
</dbReference>
<feature type="region of interest" description="Disordered" evidence="2">
    <location>
        <begin position="156"/>
        <end position="292"/>
    </location>
</feature>
<dbReference type="GO" id="GO:0006368">
    <property type="term" value="P:transcription elongation by RNA polymerase II"/>
    <property type="evidence" value="ECO:0007669"/>
    <property type="project" value="InterPro"/>
</dbReference>
<dbReference type="Proteomes" id="UP000024635">
    <property type="component" value="Unassembled WGS sequence"/>
</dbReference>
<dbReference type="GO" id="GO:0070449">
    <property type="term" value="C:elongin complex"/>
    <property type="evidence" value="ECO:0007669"/>
    <property type="project" value="InterPro"/>
</dbReference>
<name>A0A016WSP1_9BILA</name>
<dbReference type="STRING" id="53326.A0A016WSP1"/>
<dbReference type="InterPro" id="IPR010684">
    <property type="entry name" value="RNA_pol_II_trans_fac_SIII_A"/>
</dbReference>
<organism evidence="4 5">
    <name type="scientific">Ancylostoma ceylanicum</name>
    <dbReference type="NCBI Taxonomy" id="53326"/>
    <lineage>
        <taxon>Eukaryota</taxon>
        <taxon>Metazoa</taxon>
        <taxon>Ecdysozoa</taxon>
        <taxon>Nematoda</taxon>
        <taxon>Chromadorea</taxon>
        <taxon>Rhabditida</taxon>
        <taxon>Rhabditina</taxon>
        <taxon>Rhabditomorpha</taxon>
        <taxon>Strongyloidea</taxon>
        <taxon>Ancylostomatidae</taxon>
        <taxon>Ancylostomatinae</taxon>
        <taxon>Ancylostoma</taxon>
    </lineage>
</organism>
<dbReference type="PANTHER" id="PTHR15141:SF76">
    <property type="entry name" value="TRANSCRIPTION ELONGATION FACTOR B POLYPEPTIDE 3"/>
    <property type="match status" value="1"/>
</dbReference>
<dbReference type="Gene3D" id="1.20.930.10">
    <property type="entry name" value="Conserved domain common to transcription factors TFIIS, elongin A, CRSP70"/>
    <property type="match status" value="1"/>
</dbReference>
<feature type="compositionally biased region" description="Basic and acidic residues" evidence="2">
    <location>
        <begin position="258"/>
        <end position="273"/>
    </location>
</feature>
<feature type="compositionally biased region" description="Basic and acidic residues" evidence="2">
    <location>
        <begin position="231"/>
        <end position="249"/>
    </location>
</feature>
<evidence type="ECO:0000256" key="1">
    <source>
        <dbReference type="PROSITE-ProRule" id="PRU00649"/>
    </source>
</evidence>
<evidence type="ECO:0000259" key="3">
    <source>
        <dbReference type="PROSITE" id="PS51319"/>
    </source>
</evidence>
<comment type="subcellular location">
    <subcellularLocation>
        <location evidence="1">Nucleus</location>
    </subcellularLocation>
</comment>
<gene>
    <name evidence="4" type="primary">Acey_s0515.g2784</name>
    <name evidence="4" type="synonym">Acey-R03D7.4</name>
    <name evidence="4" type="ORF">Y032_0515g2784</name>
</gene>
<dbReference type="InterPro" id="IPR051870">
    <property type="entry name" value="Elongin-A_domain"/>
</dbReference>
<dbReference type="Pfam" id="PF06881">
    <property type="entry name" value="Elongin_A"/>
    <property type="match status" value="1"/>
</dbReference>
<feature type="compositionally biased region" description="Basic and acidic residues" evidence="2">
    <location>
        <begin position="193"/>
        <end position="211"/>
    </location>
</feature>
<keyword evidence="5" id="KW-1185">Reference proteome</keyword>
<dbReference type="PROSITE" id="PS51319">
    <property type="entry name" value="TFIIS_N"/>
    <property type="match status" value="1"/>
</dbReference>
<dbReference type="OrthoDB" id="21513at2759"/>
<dbReference type="Gene3D" id="6.10.250.3180">
    <property type="match status" value="1"/>
</dbReference>
<dbReference type="InterPro" id="IPR017923">
    <property type="entry name" value="TFIIS_N"/>
</dbReference>
<evidence type="ECO:0000313" key="5">
    <source>
        <dbReference type="Proteomes" id="UP000024635"/>
    </source>
</evidence>
<feature type="domain" description="TFIIS N-terminal" evidence="3">
    <location>
        <begin position="90"/>
        <end position="158"/>
    </location>
</feature>
<comment type="caution">
    <text evidence="4">The sequence shown here is derived from an EMBL/GenBank/DDBJ whole genome shotgun (WGS) entry which is preliminary data.</text>
</comment>
<evidence type="ECO:0000256" key="2">
    <source>
        <dbReference type="SAM" id="MobiDB-lite"/>
    </source>
</evidence>
<reference evidence="5" key="1">
    <citation type="journal article" date="2015" name="Nat. Genet.">
        <title>The genome and transcriptome of the zoonotic hookworm Ancylostoma ceylanicum identify infection-specific gene families.</title>
        <authorList>
            <person name="Schwarz E.M."/>
            <person name="Hu Y."/>
            <person name="Antoshechkin I."/>
            <person name="Miller M.M."/>
            <person name="Sternberg P.W."/>
            <person name="Aroian R.V."/>
        </authorList>
    </citation>
    <scope>NUCLEOTIDE SEQUENCE</scope>
    <source>
        <strain evidence="5">HY135</strain>
    </source>
</reference>
<sequence length="585" mass="66226">MSQLRKYAGQRHWATKFLPQGACACIFAIGAATGDAPFSRNCGGKCTLWGKRVMNTASAFTLNFTTGSHTSWSSSQTCNIVMTVDDAILNKVNKYGKLIKKKEKVAHVLSRLNNIDMTLEILSATNIGRYVNRLCHDSEYGRDASRIIEKWKEIARQSGVRGGDEEPASEDDEQRARHQSPDPAGASSAGYESHSKDYDSGRSRSHHDSGHDGYSNDDSDEHASGKHRRRNGEDMDRYYKEYSRKGDTPKKRRHDERRHHEQPRYRDERHRDSDSEDGSDQHHTKRSRDKVVTEFDMILQSADSGQPKHKKREHHRKWSELPVLSNYQPFPQAVRAAKDAAAPPADDFNPENMFKPRNERGKVFAGRRKNIAMSVPSLFNICLRVLCNNIGVLLYAEYIPYDVLKPVFEKCTVEELASIESKHPYLEDDSGELWQRFVTKKYPGEEPDCDGSWKDLYYFLEKEKEDKLKRLSQRIGKTHQAETAKGQRKTLLADATAPTYVRRRQMAHGIANASRPLPSAIEVSSARRKIFETGGSKAALAALPSAVVNRNSTVGAKTDRSSKKPPAKKGALMIKTMKMLNMKRK</sequence>
<protein>
    <recommendedName>
        <fullName evidence="3">TFIIS N-terminal domain-containing protein</fullName>
    </recommendedName>
</protein>